<accession>A0ABN7T277</accession>
<sequence>MYGTLPKSTRTKTKFTKEDYAKLIVEKIVKEKSQETISTLLSCCQLYTTPLLIIRELRHLFNNHSNSNKSTVMAKCKTAQIVSTANYHTIRRPRKVPKEPKADDELEEILLQIKDLKLKLFDSQLEEPYSRDSGIASSVISDDELVLPEIPQLTSLDTRSRITEIVVDWIKREPMVFVDDIVFHVMRKFLDEIVAAKFLPQNQRATVESSMKTNTRVSTNFFCKITPLSEPITNLKNFDIQKTIGPLAAHINFMDGTFYKNLSRDVIISQLVQTGVRPRWNSYLNSMARLNSLISIAILKSSSPLDAAKMIDLFIILACCCRRAKNYNATVTITTALLSKPIQRLSKTWSKVTELKNFASLKLLANPSNNFRSLRKELTLASSKGEILAPYLTLVGKDVFWIAQGANDSQSIHEVESRTKMLASAIPRPARRIPEPCQICKGGQNSATEKCKVMEVLTTFTIFSDDVLYHLSYKMESPVNSFEKEEFKSLKPKKKSVRSLRKLIQLLV</sequence>
<dbReference type="PANTHER" id="PTHR23113">
    <property type="entry name" value="GUANINE NUCLEOTIDE EXCHANGE FACTOR"/>
    <property type="match status" value="1"/>
</dbReference>
<dbReference type="PROSITE" id="PS50009">
    <property type="entry name" value="RASGEF_CAT"/>
    <property type="match status" value="1"/>
</dbReference>
<evidence type="ECO:0000256" key="1">
    <source>
        <dbReference type="ARBA" id="ARBA00022658"/>
    </source>
</evidence>
<protein>
    <submittedName>
        <fullName evidence="4">Oidioi.mRNA.OKI2018_I69.chr2.g4622.t1.cds</fullName>
    </submittedName>
</protein>
<organism evidence="4 5">
    <name type="scientific">Oikopleura dioica</name>
    <name type="common">Tunicate</name>
    <dbReference type="NCBI Taxonomy" id="34765"/>
    <lineage>
        <taxon>Eukaryota</taxon>
        <taxon>Metazoa</taxon>
        <taxon>Chordata</taxon>
        <taxon>Tunicata</taxon>
        <taxon>Appendicularia</taxon>
        <taxon>Copelata</taxon>
        <taxon>Oikopleuridae</taxon>
        <taxon>Oikopleura</taxon>
    </lineage>
</organism>
<keyword evidence="5" id="KW-1185">Reference proteome</keyword>
<evidence type="ECO:0000259" key="3">
    <source>
        <dbReference type="PROSITE" id="PS50009"/>
    </source>
</evidence>
<keyword evidence="1 2" id="KW-0344">Guanine-nucleotide releasing factor</keyword>
<dbReference type="Pfam" id="PF00617">
    <property type="entry name" value="RasGEF"/>
    <property type="match status" value="1"/>
</dbReference>
<dbReference type="EMBL" id="OU015567">
    <property type="protein sequence ID" value="CAG5110196.1"/>
    <property type="molecule type" value="Genomic_DNA"/>
</dbReference>
<dbReference type="InterPro" id="IPR036964">
    <property type="entry name" value="RASGEF_cat_dom_sf"/>
</dbReference>
<evidence type="ECO:0000256" key="2">
    <source>
        <dbReference type="PROSITE-ProRule" id="PRU00168"/>
    </source>
</evidence>
<dbReference type="Gene3D" id="1.10.840.10">
    <property type="entry name" value="Ras guanine-nucleotide exchange factors catalytic domain"/>
    <property type="match status" value="1"/>
</dbReference>
<dbReference type="Proteomes" id="UP001158576">
    <property type="component" value="Chromosome 2"/>
</dbReference>
<dbReference type="SMART" id="SM00147">
    <property type="entry name" value="RasGEF"/>
    <property type="match status" value="1"/>
</dbReference>
<name>A0ABN7T277_OIKDI</name>
<dbReference type="SUPFAM" id="SSF48366">
    <property type="entry name" value="Ras GEF"/>
    <property type="match status" value="1"/>
</dbReference>
<dbReference type="InterPro" id="IPR023578">
    <property type="entry name" value="Ras_GEF_dom_sf"/>
</dbReference>
<feature type="domain" description="Ras-GEF" evidence="3">
    <location>
        <begin position="243"/>
        <end position="478"/>
    </location>
</feature>
<reference evidence="4 5" key="1">
    <citation type="submission" date="2021-04" db="EMBL/GenBank/DDBJ databases">
        <authorList>
            <person name="Bliznina A."/>
        </authorList>
    </citation>
    <scope>NUCLEOTIDE SEQUENCE [LARGE SCALE GENOMIC DNA]</scope>
</reference>
<evidence type="ECO:0000313" key="4">
    <source>
        <dbReference type="EMBL" id="CAG5110196.1"/>
    </source>
</evidence>
<dbReference type="InterPro" id="IPR008937">
    <property type="entry name" value="Ras-like_GEF"/>
</dbReference>
<gene>
    <name evidence="4" type="ORF">OKIOD_LOCUS13387</name>
</gene>
<evidence type="ECO:0000313" key="5">
    <source>
        <dbReference type="Proteomes" id="UP001158576"/>
    </source>
</evidence>
<dbReference type="InterPro" id="IPR001895">
    <property type="entry name" value="RASGEF_cat_dom"/>
</dbReference>
<dbReference type="PANTHER" id="PTHR23113:SF356">
    <property type="entry name" value="FI05912P-RELATED"/>
    <property type="match status" value="1"/>
</dbReference>
<proteinExistence type="predicted"/>